<evidence type="ECO:0000256" key="1">
    <source>
        <dbReference type="ARBA" id="ARBA00004123"/>
    </source>
</evidence>
<evidence type="ECO:0000256" key="4">
    <source>
        <dbReference type="ARBA" id="ARBA00023163"/>
    </source>
</evidence>
<sequence length="635" mass="73132">MVKTKSVYEKMAMKSVNISVERLLEQEVEVIGRDGEEKYIKPFDFSEELTYLAGKIDFYEGIDGHTAAEEEENEEEEESLEEGAKKENDSKQENEWPWSSVHSKLRLALTEMCVMLDVLQTLNKRKYFILAPIQQNPELEKQTVQMLEKRKYLAKVGSYIGTGAAGLGMQRHVKPEPIIIDSDPTQEKEIEYYTQLMELRQFWRVKKSGNQITGDLSYRTSGSRFWHPGIFEVKAESDEAETEEEEKEEKKLAITLSPDLVKSSHIIVQLIDKESRCGWKAVSHPIILEDNFVNSWEKEMTKAQQHLFNKEIFSQLSNDAFQGSFLGINVLNSQIRCTMSDNAEVIITHNVDSATTDDLQTETKETSNDLALLLSALLYQQHRNVSKFSTPYPATSNFYGKQSKSSSVINIIHRKPNDLGKSILYEFMKQAEHKLWIHRINEFLYNQNVRFPEPSIGFHWNVLKSRLKSMLTVTLSTVHRHKSISSNFAITVDETGFHISSRNMISVDLPFDMDMLALVLSNNVYKHLQSVVQDVSRQHGWIMITPKMGNNILSSNQVQARPPLLLRNDTNEKFVQIYLNDMRNIEVEISKERQGNDITLDDGFKLLNKEKLSVSWALLPGDSFMEKCEFLFLFL</sequence>
<dbReference type="InterPro" id="IPR019313">
    <property type="entry name" value="Mediator_Med17"/>
</dbReference>
<evidence type="ECO:0000256" key="3">
    <source>
        <dbReference type="ARBA" id="ARBA00023015"/>
    </source>
</evidence>
<dbReference type="GO" id="GO:0016592">
    <property type="term" value="C:mediator complex"/>
    <property type="evidence" value="ECO:0007669"/>
    <property type="project" value="InterPro"/>
</dbReference>
<dbReference type="Pfam" id="PF10156">
    <property type="entry name" value="Med17"/>
    <property type="match status" value="1"/>
</dbReference>
<organism evidence="8 9">
    <name type="scientific">Clytia hemisphaerica</name>
    <dbReference type="NCBI Taxonomy" id="252671"/>
    <lineage>
        <taxon>Eukaryota</taxon>
        <taxon>Metazoa</taxon>
        <taxon>Cnidaria</taxon>
        <taxon>Hydrozoa</taxon>
        <taxon>Hydroidolina</taxon>
        <taxon>Leptothecata</taxon>
        <taxon>Obeliida</taxon>
        <taxon>Clytiidae</taxon>
        <taxon>Clytia</taxon>
    </lineage>
</organism>
<comment type="subcellular location">
    <subcellularLocation>
        <location evidence="1 6">Nucleus</location>
    </subcellularLocation>
</comment>
<dbReference type="GO" id="GO:0006357">
    <property type="term" value="P:regulation of transcription by RNA polymerase II"/>
    <property type="evidence" value="ECO:0007669"/>
    <property type="project" value="InterPro"/>
</dbReference>
<dbReference type="PANTHER" id="PTHR13114">
    <property type="entry name" value="MEDIATOR OF RNA POLYMERASE II TRANSCRIPTION SUBUNIT 17"/>
    <property type="match status" value="1"/>
</dbReference>
<accession>A0A7M5X0Y8</accession>
<evidence type="ECO:0000256" key="5">
    <source>
        <dbReference type="ARBA" id="ARBA00023242"/>
    </source>
</evidence>
<gene>
    <name evidence="6" type="primary">MED17</name>
</gene>
<keyword evidence="4 6" id="KW-0804">Transcription</keyword>
<dbReference type="Proteomes" id="UP000594262">
    <property type="component" value="Unplaced"/>
</dbReference>
<feature type="region of interest" description="Disordered" evidence="7">
    <location>
        <begin position="67"/>
        <end position="95"/>
    </location>
</feature>
<evidence type="ECO:0000313" key="8">
    <source>
        <dbReference type="EnsemblMetazoa" id="CLYHEMP015865.1"/>
    </source>
</evidence>
<keyword evidence="6" id="KW-0010">Activator</keyword>
<evidence type="ECO:0000313" key="9">
    <source>
        <dbReference type="Proteomes" id="UP000594262"/>
    </source>
</evidence>
<keyword evidence="3 6" id="KW-0805">Transcription regulation</keyword>
<keyword evidence="9" id="KW-1185">Reference proteome</keyword>
<evidence type="ECO:0000256" key="7">
    <source>
        <dbReference type="SAM" id="MobiDB-lite"/>
    </source>
</evidence>
<dbReference type="EnsemblMetazoa" id="CLYHEMT015865.1">
    <property type="protein sequence ID" value="CLYHEMP015865.1"/>
    <property type="gene ID" value="CLYHEMG015865"/>
</dbReference>
<dbReference type="AlphaFoldDB" id="A0A7M5X0Y8"/>
<proteinExistence type="inferred from homology"/>
<name>A0A7M5X0Y8_9CNID</name>
<dbReference type="OrthoDB" id="10058398at2759"/>
<dbReference type="GO" id="GO:0003712">
    <property type="term" value="F:transcription coregulator activity"/>
    <property type="evidence" value="ECO:0007669"/>
    <property type="project" value="InterPro"/>
</dbReference>
<comment type="subunit">
    <text evidence="6">Component of the Mediator complex.</text>
</comment>
<protein>
    <recommendedName>
        <fullName evidence="6">Mediator of RNA polymerase II transcription subunit 17</fullName>
    </recommendedName>
    <alternativeName>
        <fullName evidence="6">Mediator complex subunit 17</fullName>
    </alternativeName>
</protein>
<dbReference type="PANTHER" id="PTHR13114:SF7">
    <property type="entry name" value="MEDIATOR OF RNA POLYMERASE II TRANSCRIPTION SUBUNIT 17"/>
    <property type="match status" value="1"/>
</dbReference>
<comment type="function">
    <text evidence="6">Component of the Mediator complex, a coactivator involved in the regulated transcription of nearly all RNA polymerase II-dependent genes. Mediator functions as a bridge to convey information from gene-specific regulatory proteins to the basal RNA polymerase II transcription machinery. Mediator is recruited to promoters by direct interactions with regulatory proteins and serves as a scaffold for the assembly of a functional preinitiation complex with RNA polymerase II and the general transcription factors.</text>
</comment>
<evidence type="ECO:0000256" key="2">
    <source>
        <dbReference type="ARBA" id="ARBA00005635"/>
    </source>
</evidence>
<dbReference type="GO" id="GO:0070847">
    <property type="term" value="C:core mediator complex"/>
    <property type="evidence" value="ECO:0007669"/>
    <property type="project" value="TreeGrafter"/>
</dbReference>
<feature type="compositionally biased region" description="Basic and acidic residues" evidence="7">
    <location>
        <begin position="82"/>
        <end position="94"/>
    </location>
</feature>
<feature type="compositionally biased region" description="Acidic residues" evidence="7">
    <location>
        <begin position="69"/>
        <end position="81"/>
    </location>
</feature>
<comment type="similarity">
    <text evidence="2 6">Belongs to the Mediator complex subunit 17 family.</text>
</comment>
<evidence type="ECO:0000256" key="6">
    <source>
        <dbReference type="RuleBase" id="RU364140"/>
    </source>
</evidence>
<reference evidence="8" key="1">
    <citation type="submission" date="2021-01" db="UniProtKB">
        <authorList>
            <consortium name="EnsemblMetazoa"/>
        </authorList>
    </citation>
    <scope>IDENTIFICATION</scope>
</reference>
<keyword evidence="5 6" id="KW-0539">Nucleus</keyword>